<dbReference type="Proteomes" id="UP001194696">
    <property type="component" value="Unassembled WGS sequence"/>
</dbReference>
<accession>A0ABQ7KDJ2</accession>
<dbReference type="InterPro" id="IPR036291">
    <property type="entry name" value="NAD(P)-bd_dom_sf"/>
</dbReference>
<dbReference type="EMBL" id="JAAAIM010000040">
    <property type="protein sequence ID" value="KAG0297103.1"/>
    <property type="molecule type" value="Genomic_DNA"/>
</dbReference>
<keyword evidence="2" id="KW-1185">Reference proteome</keyword>
<dbReference type="SUPFAM" id="SSF51735">
    <property type="entry name" value="NAD(P)-binding Rossmann-fold domains"/>
    <property type="match status" value="1"/>
</dbReference>
<dbReference type="Gene3D" id="3.40.50.720">
    <property type="entry name" value="NAD(P)-binding Rossmann-like Domain"/>
    <property type="match status" value="1"/>
</dbReference>
<gene>
    <name evidence="1" type="ORF">BGZ96_007654</name>
</gene>
<name>A0ABQ7KDJ2_9FUNG</name>
<comment type="caution">
    <text evidence="1">The sequence shown here is derived from an EMBL/GenBank/DDBJ whole genome shotgun (WGS) entry which is preliminary data.</text>
</comment>
<proteinExistence type="predicted"/>
<protein>
    <submittedName>
        <fullName evidence="1">Uncharacterized protein</fullName>
    </submittedName>
</protein>
<reference evidence="1 2" key="1">
    <citation type="journal article" date="2020" name="Fungal Divers.">
        <title>Resolving the Mortierellaceae phylogeny through synthesis of multi-gene phylogenetics and phylogenomics.</title>
        <authorList>
            <person name="Vandepol N."/>
            <person name="Liber J."/>
            <person name="Desiro A."/>
            <person name="Na H."/>
            <person name="Kennedy M."/>
            <person name="Barry K."/>
            <person name="Grigoriev I.V."/>
            <person name="Miller A.N."/>
            <person name="O'Donnell K."/>
            <person name="Stajich J.E."/>
            <person name="Bonito G."/>
        </authorList>
    </citation>
    <scope>NUCLEOTIDE SEQUENCE [LARGE SCALE GENOMIC DNA]</scope>
    <source>
        <strain evidence="1 2">AD045</strain>
    </source>
</reference>
<organism evidence="1 2">
    <name type="scientific">Linnemannia gamsii</name>
    <dbReference type="NCBI Taxonomy" id="64522"/>
    <lineage>
        <taxon>Eukaryota</taxon>
        <taxon>Fungi</taxon>
        <taxon>Fungi incertae sedis</taxon>
        <taxon>Mucoromycota</taxon>
        <taxon>Mortierellomycotina</taxon>
        <taxon>Mortierellomycetes</taxon>
        <taxon>Mortierellales</taxon>
        <taxon>Mortierellaceae</taxon>
        <taxon>Linnemannia</taxon>
    </lineage>
</organism>
<evidence type="ECO:0000313" key="1">
    <source>
        <dbReference type="EMBL" id="KAG0297103.1"/>
    </source>
</evidence>
<evidence type="ECO:0000313" key="2">
    <source>
        <dbReference type="Proteomes" id="UP001194696"/>
    </source>
</evidence>
<sequence>MAHYALTEFQELMILATDADSGFGAGFVENLYQCRRYTIYATCLISQAVRKFQARDSARLRAIHANITGQEDVNRLRVQVEAECPQGVYCVFNNAA</sequence>